<reference evidence="2 3" key="1">
    <citation type="journal article" date="2023" name="Plants (Basel)">
        <title>Bridging the Gap: Combining Genomics and Transcriptomics Approaches to Understand Stylosanthes scabra, an Orphan Legume from the Brazilian Caatinga.</title>
        <authorList>
            <person name="Ferreira-Neto J.R.C."/>
            <person name="da Silva M.D."/>
            <person name="Binneck E."/>
            <person name="de Melo N.F."/>
            <person name="da Silva R.H."/>
            <person name="de Melo A.L.T.M."/>
            <person name="Pandolfi V."/>
            <person name="Bustamante F.O."/>
            <person name="Brasileiro-Vidal A.C."/>
            <person name="Benko-Iseppon A.M."/>
        </authorList>
    </citation>
    <scope>NUCLEOTIDE SEQUENCE [LARGE SCALE GENOMIC DNA]</scope>
    <source>
        <tissue evidence="2">Leaves</tissue>
    </source>
</reference>
<protein>
    <recommendedName>
        <fullName evidence="1">BURP domain-containing protein</fullName>
    </recommendedName>
</protein>
<evidence type="ECO:0000259" key="1">
    <source>
        <dbReference type="PROSITE" id="PS51277"/>
    </source>
</evidence>
<evidence type="ECO:0000313" key="3">
    <source>
        <dbReference type="Proteomes" id="UP001341840"/>
    </source>
</evidence>
<comment type="caution">
    <text evidence="2">The sequence shown here is derived from an EMBL/GenBank/DDBJ whole genome shotgun (WGS) entry which is preliminary data.</text>
</comment>
<dbReference type="Proteomes" id="UP001341840">
    <property type="component" value="Unassembled WGS sequence"/>
</dbReference>
<dbReference type="PROSITE" id="PS51277">
    <property type="entry name" value="BURP"/>
    <property type="match status" value="1"/>
</dbReference>
<dbReference type="SMART" id="SM01045">
    <property type="entry name" value="BURP"/>
    <property type="match status" value="1"/>
</dbReference>
<name>A0ABU6RNE9_9FABA</name>
<accession>A0ABU6RNE9</accession>
<sequence length="435" mass="49153">MGTFDGGGDGGGRMAAERAERQNQAMFREMVAQKKQKGGGDEDHLPATVVEAGNGTGGVSSSSLWRLGLPWKGRRETAKASTEHGVVFSVVVVAVWDSRRRWGWPALALLGSHVQASLPAEDYWHTLWPDTPMPKPLKDLLVQPDWITRRTGAFVKQQATTSSKVKVPNGMFFFDLYDDHNKDSDYIIDKTFPFYYIHYKKSDDLMDNKLMVSNGTFFFEHYLLPGKKLILGPINPSDEFTFLPEKIAKTIPFFSIRLLEISNRLNIEADSTDAKSMKKTLSLCEAPAIKGEDKYCATSLESLLDFAVSQLGRNIRLLFTEFERETQDRQYRVAAEGAKKIGEKEMVCHKLDYPYAVFYCHKIKTRSYSVPLVARNDGTNVKAIPVCHTDTSHWTLDHIAFKMLNTKPEISSICHFLSTDTVIWVLQFSTDKDDL</sequence>
<gene>
    <name evidence="2" type="ORF">PIB30_069457</name>
</gene>
<dbReference type="EMBL" id="JASCZI010030971">
    <property type="protein sequence ID" value="MED6125545.1"/>
    <property type="molecule type" value="Genomic_DNA"/>
</dbReference>
<proteinExistence type="predicted"/>
<organism evidence="2 3">
    <name type="scientific">Stylosanthes scabra</name>
    <dbReference type="NCBI Taxonomy" id="79078"/>
    <lineage>
        <taxon>Eukaryota</taxon>
        <taxon>Viridiplantae</taxon>
        <taxon>Streptophyta</taxon>
        <taxon>Embryophyta</taxon>
        <taxon>Tracheophyta</taxon>
        <taxon>Spermatophyta</taxon>
        <taxon>Magnoliopsida</taxon>
        <taxon>eudicotyledons</taxon>
        <taxon>Gunneridae</taxon>
        <taxon>Pentapetalae</taxon>
        <taxon>rosids</taxon>
        <taxon>fabids</taxon>
        <taxon>Fabales</taxon>
        <taxon>Fabaceae</taxon>
        <taxon>Papilionoideae</taxon>
        <taxon>50 kb inversion clade</taxon>
        <taxon>dalbergioids sensu lato</taxon>
        <taxon>Dalbergieae</taxon>
        <taxon>Pterocarpus clade</taxon>
        <taxon>Stylosanthes</taxon>
    </lineage>
</organism>
<dbReference type="InterPro" id="IPR004873">
    <property type="entry name" value="BURP_dom"/>
</dbReference>
<dbReference type="Pfam" id="PF03181">
    <property type="entry name" value="BURP"/>
    <property type="match status" value="1"/>
</dbReference>
<feature type="domain" description="BURP" evidence="1">
    <location>
        <begin position="217"/>
        <end position="427"/>
    </location>
</feature>
<dbReference type="PANTHER" id="PTHR31236:SF64">
    <property type="entry name" value="BURP DOMAIN PROTEIN RD22-LIKE"/>
    <property type="match status" value="1"/>
</dbReference>
<keyword evidence="3" id="KW-1185">Reference proteome</keyword>
<dbReference type="PANTHER" id="PTHR31236">
    <property type="entry name" value="BURP DOMAIN PROTEIN USPL1-LIKE"/>
    <property type="match status" value="1"/>
</dbReference>
<evidence type="ECO:0000313" key="2">
    <source>
        <dbReference type="EMBL" id="MED6125545.1"/>
    </source>
</evidence>
<dbReference type="InterPro" id="IPR044816">
    <property type="entry name" value="BURP"/>
</dbReference>